<reference evidence="1 2" key="1">
    <citation type="submission" date="2016-04" db="EMBL/GenBank/DDBJ databases">
        <title>Polished mammalian reference genomes with single-molecule sequencing and chromosome conformation capture applied to the Capra hircus genome.</title>
        <authorList>
            <person name="Bickhart D.M."/>
            <person name="Koren S."/>
            <person name="Rosen B."/>
            <person name="Hastie A."/>
            <person name="Liachko I."/>
            <person name="Sullivan S.T."/>
            <person name="Burton J."/>
            <person name="Sayre B.L."/>
            <person name="Huson H.J."/>
            <person name="Lee J."/>
            <person name="Lam E."/>
            <person name="Kelley C.M."/>
            <person name="Hutchison J.L."/>
            <person name="Zhou Y."/>
            <person name="Sun J."/>
            <person name="Crisa A."/>
            <person name="Schwartz J.C."/>
            <person name="Hammond J.A."/>
            <person name="Schroeder S.G."/>
            <person name="Liu G.E."/>
            <person name="Dunham M."/>
            <person name="Shendure J."/>
            <person name="Sonstegard T.S."/>
            <person name="Phillippy A.M."/>
            <person name="Van Tassell C.P."/>
            <person name="Smith T.P."/>
        </authorList>
    </citation>
    <scope>NUCLEOTIDE SEQUENCE [LARGE SCALE GENOMIC DNA]</scope>
</reference>
<sequence>PEALFCPYGFSFSWFPLRGCSPQAGSTLLIHPASFVPHGAGRGAPVAFVLCAHPIPK</sequence>
<dbReference type="Proteomes" id="UP000291000">
    <property type="component" value="Chromosome 5"/>
</dbReference>
<reference evidence="1" key="3">
    <citation type="submission" date="2025-09" db="UniProtKB">
        <authorList>
            <consortium name="Ensembl"/>
        </authorList>
    </citation>
    <scope>IDENTIFICATION</scope>
</reference>
<dbReference type="AlphaFoldDB" id="A0A452FF13"/>
<name>A0A452FF13_CAPHI</name>
<reference evidence="1" key="2">
    <citation type="submission" date="2025-08" db="UniProtKB">
        <authorList>
            <consortium name="Ensembl"/>
        </authorList>
    </citation>
    <scope>IDENTIFICATION</scope>
</reference>
<dbReference type="EMBL" id="LWLT01000005">
    <property type="status" value="NOT_ANNOTATED_CDS"/>
    <property type="molecule type" value="Genomic_DNA"/>
</dbReference>
<dbReference type="Bgee" id="ENSCHIG00000020619">
    <property type="expression patterns" value="Expressed in frontal cortex and 17 other cell types or tissues"/>
</dbReference>
<accession>A0A452FF13</accession>
<dbReference type="OMA" id="SIFLICP"/>
<protein>
    <submittedName>
        <fullName evidence="1">Uncharacterized protein</fullName>
    </submittedName>
</protein>
<dbReference type="GeneTree" id="ENSGT01140000282801"/>
<proteinExistence type="predicted"/>
<organism evidence="1 2">
    <name type="scientific">Capra hircus</name>
    <name type="common">Goat</name>
    <dbReference type="NCBI Taxonomy" id="9925"/>
    <lineage>
        <taxon>Eukaryota</taxon>
        <taxon>Metazoa</taxon>
        <taxon>Chordata</taxon>
        <taxon>Craniata</taxon>
        <taxon>Vertebrata</taxon>
        <taxon>Euteleostomi</taxon>
        <taxon>Mammalia</taxon>
        <taxon>Eutheria</taxon>
        <taxon>Laurasiatheria</taxon>
        <taxon>Artiodactyla</taxon>
        <taxon>Ruminantia</taxon>
        <taxon>Pecora</taxon>
        <taxon>Bovidae</taxon>
        <taxon>Caprinae</taxon>
        <taxon>Capra</taxon>
    </lineage>
</organism>
<dbReference type="Ensembl" id="ENSCHIT00000030625.1">
    <property type="protein sequence ID" value="ENSCHIP00000022765.1"/>
    <property type="gene ID" value="ENSCHIG00000020619.1"/>
</dbReference>
<evidence type="ECO:0000313" key="2">
    <source>
        <dbReference type="Proteomes" id="UP000291000"/>
    </source>
</evidence>
<keyword evidence="2" id="KW-1185">Reference proteome</keyword>
<evidence type="ECO:0000313" key="1">
    <source>
        <dbReference type="Ensembl" id="ENSCHIP00000022765.1"/>
    </source>
</evidence>